<comment type="caution">
    <text evidence="1">The sequence shown here is derived from an EMBL/GenBank/DDBJ whole genome shotgun (WGS) entry which is preliminary data.</text>
</comment>
<proteinExistence type="predicted"/>
<dbReference type="EMBL" id="JAHQCW010000041">
    <property type="protein sequence ID" value="MBU9738783.1"/>
    <property type="molecule type" value="Genomic_DNA"/>
</dbReference>
<keyword evidence="2" id="KW-1185">Reference proteome</keyword>
<dbReference type="Proteomes" id="UP000712157">
    <property type="component" value="Unassembled WGS sequence"/>
</dbReference>
<name>A0A949NHT1_9FIRM</name>
<evidence type="ECO:0000313" key="2">
    <source>
        <dbReference type="Proteomes" id="UP000712157"/>
    </source>
</evidence>
<evidence type="ECO:0000313" key="1">
    <source>
        <dbReference type="EMBL" id="MBU9738783.1"/>
    </source>
</evidence>
<dbReference type="AlphaFoldDB" id="A0A949NHT1"/>
<gene>
    <name evidence="1" type="ORF">KTH89_19765</name>
</gene>
<protein>
    <submittedName>
        <fullName evidence="1">Abi family protein</fullName>
    </submittedName>
</protein>
<reference evidence="1" key="1">
    <citation type="submission" date="2021-06" db="EMBL/GenBank/DDBJ databases">
        <title>Description of novel taxa of the family Lachnospiraceae.</title>
        <authorList>
            <person name="Chaplin A.V."/>
            <person name="Sokolova S.R."/>
            <person name="Pikina A.P."/>
            <person name="Korzhanova M."/>
            <person name="Belova V."/>
            <person name="Korostin D."/>
            <person name="Efimov B.A."/>
        </authorList>
    </citation>
    <scope>NUCLEOTIDE SEQUENCE</scope>
    <source>
        <strain evidence="1">ASD5720</strain>
    </source>
</reference>
<sequence>MVSLHTIYHLWIKRQTDKCFDGTTFERLEQIYYFDQKLRVLMIKMWCQSLVALWIEIRHFDGNNQDEYMFFSQNNKKL</sequence>
<organism evidence="1 2">
    <name type="scientific">Diplocloster agilis</name>
    <dbReference type="NCBI Taxonomy" id="2850323"/>
    <lineage>
        <taxon>Bacteria</taxon>
        <taxon>Bacillati</taxon>
        <taxon>Bacillota</taxon>
        <taxon>Clostridia</taxon>
        <taxon>Lachnospirales</taxon>
        <taxon>Lachnospiraceae</taxon>
        <taxon>Diplocloster</taxon>
    </lineage>
</organism>
<accession>A0A949NHT1</accession>